<accession>A0A2N0H3D5</accession>
<dbReference type="AlphaFoldDB" id="A0A2N0H3D5"/>
<feature type="DNA-binding region" description="H-T-H motif" evidence="4">
    <location>
        <begin position="59"/>
        <end position="78"/>
    </location>
</feature>
<keyword evidence="1" id="KW-0805">Transcription regulation</keyword>
<dbReference type="SUPFAM" id="SSF46689">
    <property type="entry name" value="Homeodomain-like"/>
    <property type="match status" value="1"/>
</dbReference>
<dbReference type="GO" id="GO:0003700">
    <property type="term" value="F:DNA-binding transcription factor activity"/>
    <property type="evidence" value="ECO:0007669"/>
    <property type="project" value="TreeGrafter"/>
</dbReference>
<dbReference type="InterPro" id="IPR009057">
    <property type="entry name" value="Homeodomain-like_sf"/>
</dbReference>
<dbReference type="InterPro" id="IPR001647">
    <property type="entry name" value="HTH_TetR"/>
</dbReference>
<dbReference type="PANTHER" id="PTHR30055:SF234">
    <property type="entry name" value="HTH-TYPE TRANSCRIPTIONAL REGULATOR BETI"/>
    <property type="match status" value="1"/>
</dbReference>
<reference evidence="7 8" key="1">
    <citation type="submission" date="2017-11" db="EMBL/GenBank/DDBJ databases">
        <title>Genomic Encyclopedia of Type Strains, Phase III (KMG-III): the genomes of soil and plant-associated and newly described type strains.</title>
        <authorList>
            <person name="Whitman W."/>
        </authorList>
    </citation>
    <scope>NUCLEOTIDE SEQUENCE [LARGE SCALE GENOMIC DNA]</scope>
    <source>
        <strain evidence="7 8">CGMCC 1.12274</strain>
    </source>
</reference>
<feature type="region of interest" description="Disordered" evidence="5">
    <location>
        <begin position="1"/>
        <end position="33"/>
    </location>
</feature>
<keyword evidence="8" id="KW-1185">Reference proteome</keyword>
<dbReference type="PROSITE" id="PS50977">
    <property type="entry name" value="HTH_TETR_2"/>
    <property type="match status" value="1"/>
</dbReference>
<keyword evidence="3" id="KW-0804">Transcription</keyword>
<name>A0A2N0H3D5_9SPHN</name>
<organism evidence="7 8">
    <name type="scientific">Novosphingobium kunmingense</name>
    <dbReference type="NCBI Taxonomy" id="1211806"/>
    <lineage>
        <taxon>Bacteria</taxon>
        <taxon>Pseudomonadati</taxon>
        <taxon>Pseudomonadota</taxon>
        <taxon>Alphaproteobacteria</taxon>
        <taxon>Sphingomonadales</taxon>
        <taxon>Sphingomonadaceae</taxon>
        <taxon>Novosphingobium</taxon>
    </lineage>
</organism>
<evidence type="ECO:0000256" key="4">
    <source>
        <dbReference type="PROSITE-ProRule" id="PRU00335"/>
    </source>
</evidence>
<dbReference type="OrthoDB" id="9816296at2"/>
<dbReference type="Proteomes" id="UP000232587">
    <property type="component" value="Unassembled WGS sequence"/>
</dbReference>
<feature type="domain" description="HTH tetR-type" evidence="6">
    <location>
        <begin position="36"/>
        <end position="96"/>
    </location>
</feature>
<evidence type="ECO:0000256" key="5">
    <source>
        <dbReference type="SAM" id="MobiDB-lite"/>
    </source>
</evidence>
<proteinExistence type="predicted"/>
<dbReference type="EMBL" id="PHUF01000007">
    <property type="protein sequence ID" value="PKB13444.1"/>
    <property type="molecule type" value="Genomic_DNA"/>
</dbReference>
<dbReference type="Gene3D" id="1.10.357.10">
    <property type="entry name" value="Tetracycline Repressor, domain 2"/>
    <property type="match status" value="1"/>
</dbReference>
<evidence type="ECO:0000256" key="2">
    <source>
        <dbReference type="ARBA" id="ARBA00023125"/>
    </source>
</evidence>
<evidence type="ECO:0000259" key="6">
    <source>
        <dbReference type="PROSITE" id="PS50977"/>
    </source>
</evidence>
<gene>
    <name evidence="7" type="ORF">B0I00_3244</name>
</gene>
<sequence length="228" mass="25288">MLTVDADEVPDDARRMSVALSPPPRLRPRKLTQRGANARERIVTAMIACIVRSGFAATTVEHVMAEAGLSRGSVLHQFPTRLELVVASAEHAMRRMMDAGRAFAAAIDDPYDRLACYADNLWANHSHPHGLAVTDILLATRWDADLAQALLPVTSEIELQIQDEFLKLAREAGVADPQAFVPYGWLLLASVRGLIIEHKLNPERPMILEAIEVMKAQHRQVCEDLCKK</sequence>
<dbReference type="PANTHER" id="PTHR30055">
    <property type="entry name" value="HTH-TYPE TRANSCRIPTIONAL REGULATOR RUTR"/>
    <property type="match status" value="1"/>
</dbReference>
<dbReference type="Pfam" id="PF00440">
    <property type="entry name" value="TetR_N"/>
    <property type="match status" value="1"/>
</dbReference>
<evidence type="ECO:0000256" key="1">
    <source>
        <dbReference type="ARBA" id="ARBA00023015"/>
    </source>
</evidence>
<dbReference type="RefSeq" id="WP_157812605.1">
    <property type="nucleotide sequence ID" value="NZ_PHUF01000007.1"/>
</dbReference>
<protein>
    <submittedName>
        <fullName evidence="7">TetR family transcriptional regulator</fullName>
    </submittedName>
</protein>
<comment type="caution">
    <text evidence="7">The sequence shown here is derived from an EMBL/GenBank/DDBJ whole genome shotgun (WGS) entry which is preliminary data.</text>
</comment>
<evidence type="ECO:0000313" key="8">
    <source>
        <dbReference type="Proteomes" id="UP000232587"/>
    </source>
</evidence>
<evidence type="ECO:0000313" key="7">
    <source>
        <dbReference type="EMBL" id="PKB13444.1"/>
    </source>
</evidence>
<evidence type="ECO:0000256" key="3">
    <source>
        <dbReference type="ARBA" id="ARBA00023163"/>
    </source>
</evidence>
<keyword evidence="2 4" id="KW-0238">DNA-binding</keyword>
<dbReference type="InterPro" id="IPR050109">
    <property type="entry name" value="HTH-type_TetR-like_transc_reg"/>
</dbReference>
<dbReference type="GO" id="GO:0000976">
    <property type="term" value="F:transcription cis-regulatory region binding"/>
    <property type="evidence" value="ECO:0007669"/>
    <property type="project" value="TreeGrafter"/>
</dbReference>
<feature type="compositionally biased region" description="Acidic residues" evidence="5">
    <location>
        <begin position="1"/>
        <end position="10"/>
    </location>
</feature>